<feature type="domain" description="ABC transporter" evidence="10">
    <location>
        <begin position="273"/>
        <end position="517"/>
    </location>
</feature>
<evidence type="ECO:0000256" key="1">
    <source>
        <dbReference type="ARBA" id="ARBA00004202"/>
    </source>
</evidence>
<evidence type="ECO:0000256" key="9">
    <source>
        <dbReference type="ARBA" id="ARBA00023136"/>
    </source>
</evidence>
<feature type="domain" description="ABC transporter" evidence="10">
    <location>
        <begin position="21"/>
        <end position="256"/>
    </location>
</feature>
<keyword evidence="4" id="KW-1003">Cell membrane</keyword>
<dbReference type="InterPro" id="IPR003593">
    <property type="entry name" value="AAA+_ATPase"/>
</dbReference>
<dbReference type="FunFam" id="3.40.50.300:FF:001390">
    <property type="entry name" value="ABC transporter, ATP-binding protein"/>
    <property type="match status" value="1"/>
</dbReference>
<dbReference type="InterPro" id="IPR003439">
    <property type="entry name" value="ABC_transporter-like_ATP-bd"/>
</dbReference>
<evidence type="ECO:0000256" key="4">
    <source>
        <dbReference type="ARBA" id="ARBA00022475"/>
    </source>
</evidence>
<dbReference type="AlphaFoldDB" id="A0A2H6CSP2"/>
<evidence type="ECO:0000256" key="7">
    <source>
        <dbReference type="ARBA" id="ARBA00022840"/>
    </source>
</evidence>
<dbReference type="CDD" id="cd03215">
    <property type="entry name" value="ABC_Carb_Monos_II"/>
    <property type="match status" value="1"/>
</dbReference>
<gene>
    <name evidence="11" type="ORF">TEHN7118_0824</name>
</gene>
<reference evidence="11 12" key="1">
    <citation type="submission" date="2016-05" db="EMBL/GenBank/DDBJ databases">
        <title>Whole genome sequencing of Tetragenococcus halophilus subsp. halophilus NISL 7118.</title>
        <authorList>
            <person name="Shiwa Y."/>
            <person name="Nishimura I."/>
            <person name="Yoshikawa H."/>
            <person name="Koyama Y."/>
            <person name="Oguma T."/>
        </authorList>
    </citation>
    <scope>NUCLEOTIDE SEQUENCE [LARGE SCALE GENOMIC DNA]</scope>
    <source>
        <strain evidence="11 12">NISL 7118</strain>
    </source>
</reference>
<comment type="subcellular location">
    <subcellularLocation>
        <location evidence="1">Cell membrane</location>
        <topology evidence="1">Peripheral membrane protein</topology>
    </subcellularLocation>
</comment>
<dbReference type="SUPFAM" id="SSF52540">
    <property type="entry name" value="P-loop containing nucleoside triphosphate hydrolases"/>
    <property type="match status" value="2"/>
</dbReference>
<keyword evidence="7 11" id="KW-0067">ATP-binding</keyword>
<dbReference type="PANTHER" id="PTHR43790:SF4">
    <property type="entry name" value="GUANOSINE IMPORT ATP-BINDING PROTEIN NUPO"/>
    <property type="match status" value="1"/>
</dbReference>
<evidence type="ECO:0000256" key="2">
    <source>
        <dbReference type="ARBA" id="ARBA00005417"/>
    </source>
</evidence>
<keyword evidence="8" id="KW-1278">Translocase</keyword>
<dbReference type="FunFam" id="3.40.50.300:FF:000127">
    <property type="entry name" value="Ribose import ATP-binding protein RbsA"/>
    <property type="match status" value="1"/>
</dbReference>
<evidence type="ECO:0000256" key="5">
    <source>
        <dbReference type="ARBA" id="ARBA00022737"/>
    </source>
</evidence>
<dbReference type="Pfam" id="PF00005">
    <property type="entry name" value="ABC_tran"/>
    <property type="match status" value="2"/>
</dbReference>
<proteinExistence type="inferred from homology"/>
<keyword evidence="9" id="KW-0472">Membrane</keyword>
<evidence type="ECO:0000259" key="10">
    <source>
        <dbReference type="PROSITE" id="PS50893"/>
    </source>
</evidence>
<sequence length="534" mass="58804">MFVSELLPKDVKNVSEEQVVVEMRDITKEFGLFKANDRVNLRLKKGEIHALLGENGAGKSTLMNMLSGLLEPTSGKILIDGKEVTIAGPNTANQLGIGMVHQHFMLVDAFTVTENIILGNEPSHLGKIDRKKARQEIMEVSKRYGLRVDPDAYVRDISVGMQQRVEILKTLYRGADVLIFDEPTAVLTPQEIDELIEIMRGLVKEGKSIILITHKLDEIKSVADECTVIRRGKGIGTVTVKDVSSQDLADMMVGRSVLFKTDKKKADPKQKVLSIKDLIVKENRGVEAVKGLNLDVHAGEIVGIAGIDGNGQSELVQALTGLRKVESGAVQLKGTDITNLRPRKITESGVGHVPEDRHRYGLILDMSIAENLVLQNYYLNPFSKNGVLDYGSIHEHARTLIEEYDVRTVNEVVPARSLSGGNQQKAVVAREVSRDPDLLVVANPTRGLDVGAIEFIHKRLINQRDNDKAVLLVSFELDEILNVSDRIAVIYDGKIVGIVKPEETSEQELGLLMAGSSLEKARQELAQQEVAADE</sequence>
<dbReference type="Proteomes" id="UP000236214">
    <property type="component" value="Unassembled WGS sequence"/>
</dbReference>
<evidence type="ECO:0000256" key="3">
    <source>
        <dbReference type="ARBA" id="ARBA00022448"/>
    </source>
</evidence>
<dbReference type="InterPro" id="IPR027417">
    <property type="entry name" value="P-loop_NTPase"/>
</dbReference>
<dbReference type="EMBL" id="BDEC01000033">
    <property type="protein sequence ID" value="GBD68018.1"/>
    <property type="molecule type" value="Genomic_DNA"/>
</dbReference>
<evidence type="ECO:0000256" key="6">
    <source>
        <dbReference type="ARBA" id="ARBA00022741"/>
    </source>
</evidence>
<keyword evidence="3" id="KW-0813">Transport</keyword>
<dbReference type="PROSITE" id="PS00211">
    <property type="entry name" value="ABC_TRANSPORTER_1"/>
    <property type="match status" value="2"/>
</dbReference>
<keyword evidence="12" id="KW-1185">Reference proteome</keyword>
<evidence type="ECO:0000313" key="11">
    <source>
        <dbReference type="EMBL" id="GBD68018.1"/>
    </source>
</evidence>
<dbReference type="InterPro" id="IPR017871">
    <property type="entry name" value="ABC_transporter-like_CS"/>
</dbReference>
<dbReference type="GO" id="GO:0016887">
    <property type="term" value="F:ATP hydrolysis activity"/>
    <property type="evidence" value="ECO:0007669"/>
    <property type="project" value="InterPro"/>
</dbReference>
<dbReference type="CDD" id="cd03216">
    <property type="entry name" value="ABC_Carb_Monos_I"/>
    <property type="match status" value="1"/>
</dbReference>
<dbReference type="Gene3D" id="3.40.50.300">
    <property type="entry name" value="P-loop containing nucleotide triphosphate hydrolases"/>
    <property type="match status" value="2"/>
</dbReference>
<organism evidence="11 12">
    <name type="scientific">Tetragenococcus halophilus subsp. halophilus</name>
    <dbReference type="NCBI Taxonomy" id="1513897"/>
    <lineage>
        <taxon>Bacteria</taxon>
        <taxon>Bacillati</taxon>
        <taxon>Bacillota</taxon>
        <taxon>Bacilli</taxon>
        <taxon>Lactobacillales</taxon>
        <taxon>Enterococcaceae</taxon>
        <taxon>Tetragenococcus</taxon>
    </lineage>
</organism>
<evidence type="ECO:0000256" key="8">
    <source>
        <dbReference type="ARBA" id="ARBA00022967"/>
    </source>
</evidence>
<dbReference type="PROSITE" id="PS50893">
    <property type="entry name" value="ABC_TRANSPORTER_2"/>
    <property type="match status" value="2"/>
</dbReference>
<evidence type="ECO:0000313" key="12">
    <source>
        <dbReference type="Proteomes" id="UP000236214"/>
    </source>
</evidence>
<dbReference type="SMART" id="SM00382">
    <property type="entry name" value="AAA"/>
    <property type="match status" value="1"/>
</dbReference>
<protein>
    <submittedName>
        <fullName evidence="11">Putative ABC transporter ATP-binding protein</fullName>
    </submittedName>
</protein>
<name>A0A2H6CSP2_TETHA</name>
<dbReference type="InterPro" id="IPR050107">
    <property type="entry name" value="ABC_carbohydrate_import_ATPase"/>
</dbReference>
<dbReference type="GO" id="GO:0005524">
    <property type="term" value="F:ATP binding"/>
    <property type="evidence" value="ECO:0007669"/>
    <property type="project" value="UniProtKB-KW"/>
</dbReference>
<comment type="similarity">
    <text evidence="2">Belongs to the ABC transporter superfamily.</text>
</comment>
<keyword evidence="6" id="KW-0547">Nucleotide-binding</keyword>
<dbReference type="PANTHER" id="PTHR43790">
    <property type="entry name" value="CARBOHYDRATE TRANSPORT ATP-BINDING PROTEIN MG119-RELATED"/>
    <property type="match status" value="1"/>
</dbReference>
<accession>A0A2H6CSP2</accession>
<keyword evidence="5" id="KW-0677">Repeat</keyword>
<comment type="caution">
    <text evidence="11">The sequence shown here is derived from an EMBL/GenBank/DDBJ whole genome shotgun (WGS) entry which is preliminary data.</text>
</comment>
<dbReference type="GO" id="GO:0005886">
    <property type="term" value="C:plasma membrane"/>
    <property type="evidence" value="ECO:0007669"/>
    <property type="project" value="UniProtKB-SubCell"/>
</dbReference>